<feature type="domain" description="Glutamine amidotransferase" evidence="1">
    <location>
        <begin position="78"/>
        <end position="183"/>
    </location>
</feature>
<keyword evidence="4" id="KW-1185">Reference proteome</keyword>
<dbReference type="Gene3D" id="3.40.50.880">
    <property type="match status" value="1"/>
</dbReference>
<dbReference type="PROSITE" id="PS51273">
    <property type="entry name" value="GATASE_TYPE_1"/>
    <property type="match status" value="1"/>
</dbReference>
<dbReference type="PANTHER" id="PTHR42695">
    <property type="entry name" value="GLUTAMINE AMIDOTRANSFERASE YLR126C-RELATED"/>
    <property type="match status" value="1"/>
</dbReference>
<evidence type="ECO:0000313" key="5">
    <source>
        <dbReference type="Proteomes" id="UP000467201"/>
    </source>
</evidence>
<dbReference type="InterPro" id="IPR044992">
    <property type="entry name" value="ChyE-like"/>
</dbReference>
<dbReference type="InterPro" id="IPR017926">
    <property type="entry name" value="GATASE"/>
</dbReference>
<dbReference type="CDD" id="cd01741">
    <property type="entry name" value="GATase1_1"/>
    <property type="match status" value="1"/>
</dbReference>
<proteinExistence type="predicted"/>
<gene>
    <name evidence="3" type="ORF">AWC01_00410</name>
    <name evidence="2" type="ORF">MDOR_23580</name>
</gene>
<sequence length="240" mass="26137">MTRRVLFLHNDPVATEALLADAFTDAGFHIETFTVVPPERAADPALDVVFPDPIGYDVIVPLGARWPVYDDALRRTWVGAEMTMLRQAAGAGVALLGVCFGGQIIAQAFGGTVGRSPAPEIGWYDITTDRPDLVSTGPWFQWHFDRWTVPPGAVEIARTADSSQAFLLDRSLALQFHPEIDHALLTEWLADDRDGEAPGRSLDHDELLSRTREMEGAAASRVRVLVNAFLSCVASAPCPS</sequence>
<dbReference type="Pfam" id="PF00117">
    <property type="entry name" value="GATase"/>
    <property type="match status" value="1"/>
</dbReference>
<evidence type="ECO:0000313" key="4">
    <source>
        <dbReference type="Proteomes" id="UP000193564"/>
    </source>
</evidence>
<dbReference type="Proteomes" id="UP000467201">
    <property type="component" value="Chromosome"/>
</dbReference>
<dbReference type="PANTHER" id="PTHR42695:SF5">
    <property type="entry name" value="GLUTAMINE AMIDOTRANSFERASE YLR126C-RELATED"/>
    <property type="match status" value="1"/>
</dbReference>
<reference evidence="3 4" key="1">
    <citation type="submission" date="2016-01" db="EMBL/GenBank/DDBJ databases">
        <title>The new phylogeny of the genus Mycobacterium.</title>
        <authorList>
            <person name="Tarcisio F."/>
            <person name="Conor M."/>
            <person name="Antonella G."/>
            <person name="Elisabetta G."/>
            <person name="Giulia F.S."/>
            <person name="Sara T."/>
            <person name="Anna F."/>
            <person name="Clotilde B."/>
            <person name="Roberto B."/>
            <person name="Veronica D.S."/>
            <person name="Fabio R."/>
            <person name="Monica P."/>
            <person name="Olivier J."/>
            <person name="Enrico T."/>
            <person name="Nicola S."/>
        </authorList>
    </citation>
    <scope>NUCLEOTIDE SEQUENCE [LARGE SCALE GENOMIC DNA]</scope>
    <source>
        <strain evidence="3 4">DSM 44339</strain>
    </source>
</reference>
<keyword evidence="3" id="KW-0315">Glutamine amidotransferase</keyword>
<dbReference type="InterPro" id="IPR029062">
    <property type="entry name" value="Class_I_gatase-like"/>
</dbReference>
<dbReference type="GO" id="GO:0005829">
    <property type="term" value="C:cytosol"/>
    <property type="evidence" value="ECO:0007669"/>
    <property type="project" value="TreeGrafter"/>
</dbReference>
<dbReference type="OrthoDB" id="5196541at2"/>
<dbReference type="KEGG" id="mdr:MDOR_23580"/>
<reference evidence="2" key="3">
    <citation type="submission" date="2020-02" db="EMBL/GenBank/DDBJ databases">
        <authorList>
            <person name="Matsumoto Y."/>
            <person name="Motooka D."/>
            <person name="Nakamura S."/>
        </authorList>
    </citation>
    <scope>NUCLEOTIDE SEQUENCE</scope>
    <source>
        <strain evidence="2">JCM 12405</strain>
    </source>
</reference>
<dbReference type="RefSeq" id="WP_099050296.1">
    <property type="nucleotide sequence ID" value="NZ_AP022605.1"/>
</dbReference>
<organism evidence="3 4">
    <name type="scientific">Mycolicibacterium doricum</name>
    <dbReference type="NCBI Taxonomy" id="126673"/>
    <lineage>
        <taxon>Bacteria</taxon>
        <taxon>Bacillati</taxon>
        <taxon>Actinomycetota</taxon>
        <taxon>Actinomycetes</taxon>
        <taxon>Mycobacteriales</taxon>
        <taxon>Mycobacteriaceae</taxon>
        <taxon>Mycolicibacterium</taxon>
    </lineage>
</organism>
<dbReference type="GO" id="GO:0016740">
    <property type="term" value="F:transferase activity"/>
    <property type="evidence" value="ECO:0007669"/>
    <property type="project" value="UniProtKB-KW"/>
</dbReference>
<dbReference type="AlphaFoldDB" id="A0A1X1SYV9"/>
<reference evidence="2 5" key="2">
    <citation type="journal article" date="2019" name="Emerg. Microbes Infect.">
        <title>Comprehensive subspecies identification of 175 nontuberculous mycobacteria species based on 7547 genomic profiles.</title>
        <authorList>
            <person name="Matsumoto Y."/>
            <person name="Kinjo T."/>
            <person name="Motooka D."/>
            <person name="Nabeya D."/>
            <person name="Jung N."/>
            <person name="Uechi K."/>
            <person name="Horii T."/>
            <person name="Iida T."/>
            <person name="Fujita J."/>
            <person name="Nakamura S."/>
        </authorList>
    </citation>
    <scope>NUCLEOTIDE SEQUENCE [LARGE SCALE GENOMIC DNA]</scope>
    <source>
        <strain evidence="2 5">JCM 12405</strain>
    </source>
</reference>
<accession>A0A1X1SYV9</accession>
<evidence type="ECO:0000259" key="1">
    <source>
        <dbReference type="Pfam" id="PF00117"/>
    </source>
</evidence>
<dbReference type="Proteomes" id="UP000193564">
    <property type="component" value="Unassembled WGS sequence"/>
</dbReference>
<dbReference type="EMBL" id="AP022605">
    <property type="protein sequence ID" value="BBZ08189.1"/>
    <property type="molecule type" value="Genomic_DNA"/>
</dbReference>
<dbReference type="SUPFAM" id="SSF52317">
    <property type="entry name" value="Class I glutamine amidotransferase-like"/>
    <property type="match status" value="1"/>
</dbReference>
<keyword evidence="3" id="KW-0808">Transferase</keyword>
<dbReference type="EMBL" id="LQOS01000056">
    <property type="protein sequence ID" value="ORV36773.1"/>
    <property type="molecule type" value="Genomic_DNA"/>
</dbReference>
<evidence type="ECO:0000313" key="3">
    <source>
        <dbReference type="EMBL" id="ORV36773.1"/>
    </source>
</evidence>
<evidence type="ECO:0000313" key="2">
    <source>
        <dbReference type="EMBL" id="BBZ08189.1"/>
    </source>
</evidence>
<name>A0A1X1SYV9_9MYCO</name>
<protein>
    <submittedName>
        <fullName evidence="3">Glutamine amidotransferase</fullName>
    </submittedName>
</protein>
<dbReference type="STRING" id="126673.AWC01_00410"/>